<dbReference type="AlphaFoldDB" id="A0A8E2DUM7"/>
<proteinExistence type="predicted"/>
<gene>
    <name evidence="2" type="ORF">OBBRIDRAFT_766267</name>
</gene>
<sequence>MPSRCGLRIHTHLDLFLNSTANFFRSLPDDHPVRIAARTYSLSLSLTLGPAVFSALASSKSLSDGVRALRRALKRELSPSGFAFAMTVAVSGIPALQEILKRANESYQDLNRPDSAHDHRVSGGISNAKSPSVSPLNASQTFLSNAVFSCISLLLLRGRGRNSRKGEFALDLSLILFVRALDSLVQRFLRDRLERGYAQEGSRVSDSSKQRLLALRTNVDALIFWASSARIMWCFFYEPERLPKTYNKWIMTLANIDPRILGALRAIRSGAWTYRGRVSTIPDLVSSLSTDLGYPSAWGDASLIPAYGGSQANGTWKTLGVRGRNGVGGIPCELVHGGIGGSSCAANATLRGSRAFLEALMLYLPVHFLPVILSRPHIFLNPSRLAKLLASVCRSAAFLSTFVSSIWIAVCLTRTLLLARLFPFVSHDFWDGPLGCTFAGSLVCGASIWIEEGRRRGEIALYVLPRAIRACLPEGWLRKRGTGMRLAETLTYVLSLSTLLTMAMHRPDSLRGLSRAALAFVLHGTKAGSSKRKPSEGPPMSGGPQDAPHPDQNAAKID</sequence>
<evidence type="ECO:0000256" key="1">
    <source>
        <dbReference type="SAM" id="MobiDB-lite"/>
    </source>
</evidence>
<dbReference type="InterPro" id="IPR026749">
    <property type="entry name" value="Tmem135"/>
</dbReference>
<keyword evidence="3" id="KW-1185">Reference proteome</keyword>
<protein>
    <recommendedName>
        <fullName evidence="4">Transmembrane protein 135 N-terminal domain-containing protein</fullName>
    </recommendedName>
</protein>
<accession>A0A8E2DUM7</accession>
<dbReference type="EMBL" id="KV722332">
    <property type="protein sequence ID" value="OCH96159.1"/>
    <property type="molecule type" value="Genomic_DNA"/>
</dbReference>
<feature type="region of interest" description="Disordered" evidence="1">
    <location>
        <begin position="525"/>
        <end position="558"/>
    </location>
</feature>
<dbReference type="Proteomes" id="UP000250043">
    <property type="component" value="Unassembled WGS sequence"/>
</dbReference>
<organism evidence="2 3">
    <name type="scientific">Obba rivulosa</name>
    <dbReference type="NCBI Taxonomy" id="1052685"/>
    <lineage>
        <taxon>Eukaryota</taxon>
        <taxon>Fungi</taxon>
        <taxon>Dikarya</taxon>
        <taxon>Basidiomycota</taxon>
        <taxon>Agaricomycotina</taxon>
        <taxon>Agaricomycetes</taxon>
        <taxon>Polyporales</taxon>
        <taxon>Gelatoporiaceae</taxon>
        <taxon>Obba</taxon>
    </lineage>
</organism>
<dbReference type="PANTHER" id="PTHR12459:SF15">
    <property type="entry name" value="TRANSMEMBRANE PROTEIN 135"/>
    <property type="match status" value="1"/>
</dbReference>
<dbReference type="PANTHER" id="PTHR12459">
    <property type="entry name" value="TRANSMEMBRANE PROTEIN 135-RELATED"/>
    <property type="match status" value="1"/>
</dbReference>
<evidence type="ECO:0000313" key="2">
    <source>
        <dbReference type="EMBL" id="OCH96159.1"/>
    </source>
</evidence>
<feature type="compositionally biased region" description="Basic and acidic residues" evidence="1">
    <location>
        <begin position="111"/>
        <end position="121"/>
    </location>
</feature>
<name>A0A8E2DUM7_9APHY</name>
<feature type="region of interest" description="Disordered" evidence="1">
    <location>
        <begin position="110"/>
        <end position="132"/>
    </location>
</feature>
<evidence type="ECO:0008006" key="4">
    <source>
        <dbReference type="Google" id="ProtNLM"/>
    </source>
</evidence>
<dbReference type="OrthoDB" id="4021778at2759"/>
<reference evidence="2 3" key="1">
    <citation type="submission" date="2016-07" db="EMBL/GenBank/DDBJ databases">
        <title>Draft genome of the white-rot fungus Obba rivulosa 3A-2.</title>
        <authorList>
            <consortium name="DOE Joint Genome Institute"/>
            <person name="Miettinen O."/>
            <person name="Riley R."/>
            <person name="Acob R."/>
            <person name="Barry K."/>
            <person name="Cullen D."/>
            <person name="De Vries R."/>
            <person name="Hainaut M."/>
            <person name="Hatakka A."/>
            <person name="Henrissat B."/>
            <person name="Hilden K."/>
            <person name="Kuo R."/>
            <person name="Labutti K."/>
            <person name="Lipzen A."/>
            <person name="Makela M.R."/>
            <person name="Sandor L."/>
            <person name="Spatafora J.W."/>
            <person name="Grigoriev I.V."/>
            <person name="Hibbett D.S."/>
        </authorList>
    </citation>
    <scope>NUCLEOTIDE SEQUENCE [LARGE SCALE GENOMIC DNA]</scope>
    <source>
        <strain evidence="2 3">3A-2</strain>
    </source>
</reference>
<evidence type="ECO:0000313" key="3">
    <source>
        <dbReference type="Proteomes" id="UP000250043"/>
    </source>
</evidence>